<dbReference type="InterPro" id="IPR036249">
    <property type="entry name" value="Thioredoxin-like_sf"/>
</dbReference>
<dbReference type="GO" id="GO:0000398">
    <property type="term" value="P:mRNA splicing, via spliceosome"/>
    <property type="evidence" value="ECO:0007669"/>
    <property type="project" value="InterPro"/>
</dbReference>
<sequence length="156" mass="17840">MEKSSVADLIPVLSKKSEIDGAIREVLDKVVVLRFGRATDASCLQLDDILWKSQRDVSKFSSIFLVDVDAEGTQTYVKYFDITIIPAMVFFFNCEHIKMDCGTPDHTKFVGAFHRRQDFVDVAEVLYRGAMRGKQIVDCPLPKERIPKFELLYKDI</sequence>
<name>A0AAE0FZG9_9CHLO</name>
<organism evidence="11 12">
    <name type="scientific">Cymbomonas tetramitiformis</name>
    <dbReference type="NCBI Taxonomy" id="36881"/>
    <lineage>
        <taxon>Eukaryota</taxon>
        <taxon>Viridiplantae</taxon>
        <taxon>Chlorophyta</taxon>
        <taxon>Pyramimonadophyceae</taxon>
        <taxon>Pyramimonadales</taxon>
        <taxon>Pyramimonadaceae</taxon>
        <taxon>Cymbomonas</taxon>
    </lineage>
</organism>
<keyword evidence="4 10" id="KW-0508">mRNA splicing</keyword>
<dbReference type="PIRSF" id="PIRSF017199">
    <property type="entry name" value="mRNA_splic_U5"/>
    <property type="match status" value="1"/>
</dbReference>
<comment type="caution">
    <text evidence="11">The sequence shown here is derived from an EMBL/GenBank/DDBJ whole genome shotgun (WGS) entry which is preliminary data.</text>
</comment>
<evidence type="ECO:0000256" key="6">
    <source>
        <dbReference type="ARBA" id="ARBA00023306"/>
    </source>
</evidence>
<evidence type="ECO:0000256" key="5">
    <source>
        <dbReference type="ARBA" id="ARBA00023242"/>
    </source>
</evidence>
<evidence type="ECO:0000256" key="9">
    <source>
        <dbReference type="ARBA" id="ARBA00074495"/>
    </source>
</evidence>
<keyword evidence="5 10" id="KW-0539">Nucleus</keyword>
<comment type="similarity">
    <text evidence="2 10">Belongs to the DIM1 family.</text>
</comment>
<keyword evidence="6" id="KW-0131">Cell cycle</keyword>
<protein>
    <recommendedName>
        <fullName evidence="9">Thioredoxin-like protein 4B</fullName>
    </recommendedName>
</protein>
<evidence type="ECO:0000313" key="12">
    <source>
        <dbReference type="Proteomes" id="UP001190700"/>
    </source>
</evidence>
<evidence type="ECO:0000313" key="11">
    <source>
        <dbReference type="EMBL" id="KAK3268613.1"/>
    </source>
</evidence>
<dbReference type="PANTHER" id="PTHR12052">
    <property type="entry name" value="THIOREDOXIN-LIKE PROTEN 4A, 4B"/>
    <property type="match status" value="1"/>
</dbReference>
<comment type="subunit">
    <text evidence="8">Homodimer. Interacts with the U5-102 kDa protein subunit of the spliceosome.</text>
</comment>
<comment type="function">
    <text evidence="7">Essential role in pre-mRNA splicing. Required in cell cycle progression for S/G(2) transition.</text>
</comment>
<dbReference type="SMART" id="SM01410">
    <property type="entry name" value="DIM1"/>
    <property type="match status" value="1"/>
</dbReference>
<dbReference type="GO" id="GO:0005681">
    <property type="term" value="C:spliceosomal complex"/>
    <property type="evidence" value="ECO:0007669"/>
    <property type="project" value="TreeGrafter"/>
</dbReference>
<accession>A0AAE0FZG9</accession>
<dbReference type="AlphaFoldDB" id="A0AAE0FZG9"/>
<gene>
    <name evidence="11" type="ORF">CYMTET_22891</name>
</gene>
<proteinExistence type="inferred from homology"/>
<evidence type="ECO:0000256" key="8">
    <source>
        <dbReference type="ARBA" id="ARBA00063722"/>
    </source>
</evidence>
<comment type="subcellular location">
    <subcellularLocation>
        <location evidence="1 10">Nucleus</location>
    </subcellularLocation>
</comment>
<dbReference type="SUPFAM" id="SSF52833">
    <property type="entry name" value="Thioredoxin-like"/>
    <property type="match status" value="1"/>
</dbReference>
<evidence type="ECO:0000256" key="2">
    <source>
        <dbReference type="ARBA" id="ARBA00008241"/>
    </source>
</evidence>
<keyword evidence="3 10" id="KW-0507">mRNA processing</keyword>
<reference evidence="11 12" key="1">
    <citation type="journal article" date="2015" name="Genome Biol. Evol.">
        <title>Comparative Genomics of a Bacterivorous Green Alga Reveals Evolutionary Causalities and Consequences of Phago-Mixotrophic Mode of Nutrition.</title>
        <authorList>
            <person name="Burns J.A."/>
            <person name="Paasch A."/>
            <person name="Narechania A."/>
            <person name="Kim E."/>
        </authorList>
    </citation>
    <scope>NUCLEOTIDE SEQUENCE [LARGE SCALE GENOMIC DNA]</scope>
    <source>
        <strain evidence="11 12">PLY_AMNH</strain>
    </source>
</reference>
<dbReference type="EMBL" id="LGRX02011714">
    <property type="protein sequence ID" value="KAK3268613.1"/>
    <property type="molecule type" value="Genomic_DNA"/>
</dbReference>
<dbReference type="Proteomes" id="UP001190700">
    <property type="component" value="Unassembled WGS sequence"/>
</dbReference>
<evidence type="ECO:0000256" key="1">
    <source>
        <dbReference type="ARBA" id="ARBA00004123"/>
    </source>
</evidence>
<evidence type="ECO:0000256" key="10">
    <source>
        <dbReference type="PIRNR" id="PIRNR017199"/>
    </source>
</evidence>
<keyword evidence="12" id="KW-1185">Reference proteome</keyword>
<evidence type="ECO:0000256" key="4">
    <source>
        <dbReference type="ARBA" id="ARBA00023187"/>
    </source>
</evidence>
<dbReference type="GO" id="GO:0005682">
    <property type="term" value="C:U5 snRNP"/>
    <property type="evidence" value="ECO:0007669"/>
    <property type="project" value="TreeGrafter"/>
</dbReference>
<evidence type="ECO:0000256" key="3">
    <source>
        <dbReference type="ARBA" id="ARBA00022664"/>
    </source>
</evidence>
<dbReference type="PANTHER" id="PTHR12052:SF4">
    <property type="entry name" value="THIOREDOXIN-LIKE PROTEIN 4B"/>
    <property type="match status" value="1"/>
</dbReference>
<dbReference type="InterPro" id="IPR004123">
    <property type="entry name" value="Dim1"/>
</dbReference>
<evidence type="ECO:0000256" key="7">
    <source>
        <dbReference type="ARBA" id="ARBA00060348"/>
    </source>
</evidence>
<dbReference type="Pfam" id="PF02966">
    <property type="entry name" value="DIM1"/>
    <property type="match status" value="1"/>
</dbReference>
<dbReference type="FunFam" id="3.40.30.10:FF:000059">
    <property type="entry name" value="Thioredoxin-like protein"/>
    <property type="match status" value="1"/>
</dbReference>
<dbReference type="GO" id="GO:0046540">
    <property type="term" value="C:U4/U6 x U5 tri-snRNP complex"/>
    <property type="evidence" value="ECO:0007669"/>
    <property type="project" value="UniProtKB-UniRule"/>
</dbReference>
<dbReference type="Gene3D" id="3.40.30.10">
    <property type="entry name" value="Glutaredoxin"/>
    <property type="match status" value="1"/>
</dbReference>